<organism evidence="8 9">
    <name type="scientific">Seohaeicola nanhaiensis</name>
    <dbReference type="NCBI Taxonomy" id="1387282"/>
    <lineage>
        <taxon>Bacteria</taxon>
        <taxon>Pseudomonadati</taxon>
        <taxon>Pseudomonadota</taxon>
        <taxon>Alphaproteobacteria</taxon>
        <taxon>Rhodobacterales</taxon>
        <taxon>Roseobacteraceae</taxon>
        <taxon>Seohaeicola</taxon>
    </lineage>
</organism>
<keyword evidence="3" id="KW-0812">Transmembrane</keyword>
<evidence type="ECO:0000256" key="4">
    <source>
        <dbReference type="ARBA" id="ARBA00022989"/>
    </source>
</evidence>
<dbReference type="RefSeq" id="WP_380721013.1">
    <property type="nucleotide sequence ID" value="NZ_JBHSGI010000032.1"/>
</dbReference>
<sequence length="254" mass="29365">MTDIPAEQAPRRKKYRNFIHAREQNFIFAFIPKVGCTNWKSILRYLAGQPNHLNARLAHDVKNSGLTYLDLEDPGDRALVADPSVPKYTFVRDPYSRVLSAYLNKVASRLPPGEPQENENHFITVARAIDRFRQRRLDTAVYPEVNFEVFLLWVRDAATPLRDDGHWRSQTLMLHWPEVSFDYVGRFERLAEDAPVLLDKMGCDIPFPSQKDIGFAPTHATRKLDIHYTPATYALVNSLYKDDFINLGYEIREA</sequence>
<evidence type="ECO:0000256" key="2">
    <source>
        <dbReference type="ARBA" id="ARBA00022679"/>
    </source>
</evidence>
<dbReference type="EMBL" id="JBHSGI010000032">
    <property type="protein sequence ID" value="MFC4671070.1"/>
    <property type="molecule type" value="Genomic_DNA"/>
</dbReference>
<evidence type="ECO:0000256" key="7">
    <source>
        <dbReference type="ARBA" id="ARBA00023180"/>
    </source>
</evidence>
<evidence type="ECO:0000256" key="3">
    <source>
        <dbReference type="ARBA" id="ARBA00022692"/>
    </source>
</evidence>
<evidence type="ECO:0000313" key="8">
    <source>
        <dbReference type="EMBL" id="MFC4671070.1"/>
    </source>
</evidence>
<keyword evidence="4" id="KW-1133">Transmembrane helix</keyword>
<reference evidence="9" key="1">
    <citation type="journal article" date="2019" name="Int. J. Syst. Evol. Microbiol.">
        <title>The Global Catalogue of Microorganisms (GCM) 10K type strain sequencing project: providing services to taxonomists for standard genome sequencing and annotation.</title>
        <authorList>
            <consortium name="The Broad Institute Genomics Platform"/>
            <consortium name="The Broad Institute Genome Sequencing Center for Infectious Disease"/>
            <person name="Wu L."/>
            <person name="Ma J."/>
        </authorList>
    </citation>
    <scope>NUCLEOTIDE SEQUENCE [LARGE SCALE GENOMIC DNA]</scope>
    <source>
        <strain evidence="9">CGMCC 4.7283</strain>
    </source>
</reference>
<dbReference type="PANTHER" id="PTHR12137">
    <property type="entry name" value="CARBOHYDRATE SULFOTRANSFERASE"/>
    <property type="match status" value="1"/>
</dbReference>
<proteinExistence type="predicted"/>
<dbReference type="InterPro" id="IPR018011">
    <property type="entry name" value="Carb_sulfotrans_8-10"/>
</dbReference>
<dbReference type="PANTHER" id="PTHR12137:SF54">
    <property type="entry name" value="CARBOHYDRATE SULFOTRANSFERASE"/>
    <property type="match status" value="1"/>
</dbReference>
<keyword evidence="2 8" id="KW-0808">Transferase</keyword>
<dbReference type="Pfam" id="PF03567">
    <property type="entry name" value="Sulfotransfer_2"/>
    <property type="match status" value="1"/>
</dbReference>
<comment type="caution">
    <text evidence="8">The sequence shown here is derived from an EMBL/GenBank/DDBJ whole genome shotgun (WGS) entry which is preliminary data.</text>
</comment>
<name>A0ABV9KLP5_9RHOB</name>
<keyword evidence="6" id="KW-0472">Membrane</keyword>
<evidence type="ECO:0000256" key="5">
    <source>
        <dbReference type="ARBA" id="ARBA00023034"/>
    </source>
</evidence>
<evidence type="ECO:0000256" key="1">
    <source>
        <dbReference type="ARBA" id="ARBA00004323"/>
    </source>
</evidence>
<comment type="subcellular location">
    <subcellularLocation>
        <location evidence="1">Golgi apparatus membrane</location>
        <topology evidence="1">Single-pass type II membrane protein</topology>
    </subcellularLocation>
</comment>
<dbReference type="EC" id="2.8.2.-" evidence="8"/>
<dbReference type="GO" id="GO:0016740">
    <property type="term" value="F:transferase activity"/>
    <property type="evidence" value="ECO:0007669"/>
    <property type="project" value="UniProtKB-KW"/>
</dbReference>
<keyword evidence="7" id="KW-0325">Glycoprotein</keyword>
<dbReference type="Proteomes" id="UP001595973">
    <property type="component" value="Unassembled WGS sequence"/>
</dbReference>
<keyword evidence="5" id="KW-0333">Golgi apparatus</keyword>
<gene>
    <name evidence="8" type="ORF">ACFO5X_21150</name>
</gene>
<evidence type="ECO:0000256" key="6">
    <source>
        <dbReference type="ARBA" id="ARBA00023136"/>
    </source>
</evidence>
<keyword evidence="9" id="KW-1185">Reference proteome</keyword>
<evidence type="ECO:0000313" key="9">
    <source>
        <dbReference type="Proteomes" id="UP001595973"/>
    </source>
</evidence>
<dbReference type="InterPro" id="IPR005331">
    <property type="entry name" value="Sulfotransferase"/>
</dbReference>
<protein>
    <submittedName>
        <fullName evidence="8">Sulfotransferase family protein</fullName>
        <ecNumber evidence="8">2.8.2.-</ecNumber>
    </submittedName>
</protein>
<accession>A0ABV9KLP5</accession>